<name>A0A239AXU0_9ACTN</name>
<accession>A0A239AXU0</accession>
<evidence type="ECO:0000313" key="3">
    <source>
        <dbReference type="Proteomes" id="UP000198282"/>
    </source>
</evidence>
<organism evidence="2 3">
    <name type="scientific">Streptosporangium subroseum</name>
    <dbReference type="NCBI Taxonomy" id="106412"/>
    <lineage>
        <taxon>Bacteria</taxon>
        <taxon>Bacillati</taxon>
        <taxon>Actinomycetota</taxon>
        <taxon>Actinomycetes</taxon>
        <taxon>Streptosporangiales</taxon>
        <taxon>Streptosporangiaceae</taxon>
        <taxon>Streptosporangium</taxon>
    </lineage>
</organism>
<dbReference type="Proteomes" id="UP000198282">
    <property type="component" value="Unassembled WGS sequence"/>
</dbReference>
<reference evidence="2 3" key="1">
    <citation type="submission" date="2017-06" db="EMBL/GenBank/DDBJ databases">
        <authorList>
            <person name="Kim H.J."/>
            <person name="Triplett B.A."/>
        </authorList>
    </citation>
    <scope>NUCLEOTIDE SEQUENCE [LARGE SCALE GENOMIC DNA]</scope>
    <source>
        <strain evidence="2 3">CGMCC 4.2132</strain>
    </source>
</reference>
<sequence length="62" mass="6922">MSHEAAVDGGTGREEQVSLPRRADAPRCPYTEQGDRRCVLPPDHELEHVFPHQKAPAMCPED</sequence>
<proteinExistence type="predicted"/>
<evidence type="ECO:0000313" key="2">
    <source>
        <dbReference type="EMBL" id="SNR99783.1"/>
    </source>
</evidence>
<keyword evidence="3" id="KW-1185">Reference proteome</keyword>
<dbReference type="EMBL" id="FZOD01000002">
    <property type="protein sequence ID" value="SNR99783.1"/>
    <property type="molecule type" value="Genomic_DNA"/>
</dbReference>
<feature type="compositionally biased region" description="Basic and acidic residues" evidence="1">
    <location>
        <begin position="1"/>
        <end position="25"/>
    </location>
</feature>
<protein>
    <submittedName>
        <fullName evidence="2">Uncharacterized protein</fullName>
    </submittedName>
</protein>
<feature type="region of interest" description="Disordered" evidence="1">
    <location>
        <begin position="1"/>
        <end position="36"/>
    </location>
</feature>
<evidence type="ECO:0000256" key="1">
    <source>
        <dbReference type="SAM" id="MobiDB-lite"/>
    </source>
</evidence>
<gene>
    <name evidence="2" type="ORF">SAMN05216276_1002189</name>
</gene>
<dbReference type="AlphaFoldDB" id="A0A239AXU0"/>